<organism evidence="1 2">
    <name type="scientific">Micromonospora cremea</name>
    <dbReference type="NCBI Taxonomy" id="709881"/>
    <lineage>
        <taxon>Bacteria</taxon>
        <taxon>Bacillati</taxon>
        <taxon>Actinomycetota</taxon>
        <taxon>Actinomycetes</taxon>
        <taxon>Micromonosporales</taxon>
        <taxon>Micromonosporaceae</taxon>
        <taxon>Micromonospora</taxon>
    </lineage>
</organism>
<evidence type="ECO:0000313" key="1">
    <source>
        <dbReference type="EMBL" id="SIM72971.1"/>
    </source>
</evidence>
<name>A0A1N5VIU0_9ACTN</name>
<evidence type="ECO:0000313" key="2">
    <source>
        <dbReference type="Proteomes" id="UP000185124"/>
    </source>
</evidence>
<gene>
    <name evidence="1" type="ORF">SAMN04489832_1672</name>
</gene>
<protein>
    <submittedName>
        <fullName evidence="1">Uncharacterized protein</fullName>
    </submittedName>
</protein>
<keyword evidence="2" id="KW-1185">Reference proteome</keyword>
<proteinExistence type="predicted"/>
<dbReference type="Proteomes" id="UP000185124">
    <property type="component" value="Unassembled WGS sequence"/>
</dbReference>
<accession>A0A1N5VIU0</accession>
<dbReference type="EMBL" id="FSQT01000001">
    <property type="protein sequence ID" value="SIM72971.1"/>
    <property type="molecule type" value="Genomic_DNA"/>
</dbReference>
<dbReference type="STRING" id="709881.SAMN04489832_1672"/>
<sequence length="608" mass="65613">MRRVTVPATGQAALRSATAVLSFDPASFACARLAAELADEWVELVQAGRLRESAGRMYLTAMKDFLTHVGSTVAGAGSASLARGEPDLHHAVTEWIRILPSRHAPGSRTPGWHAGRVRALIARRAEHPDRPVAGHLNGWVAGVLGVRRGGSIELDEFSRADKQKLVRAAQAARRATEVRIRAGRALAATGADPEIGGWTQAGNVLWAITHNARSCSEIVSFLPDPAGMPSHQDSGLQGSRRDRRGVLRHLVGQLFLTNMDLHAYKILLMAATGRAPEEITGLTEDDIEFSPRGVTITFGKNRAHARMRQAFSSEPAAAGLLHPSGPRLDAAEIIRSLLELNRPLAEQMGTSPVPLFLRASLDGVSLSVGLPTRRKGQTFTDWLAINNVTVDGDADIRRLRKSTKVEKAIAFRGRISDIADDHSAQTFRGHYAHGTTLRVIAGDVVTAAQRHWLHKALAGPIVLDEQATQSLADPQAAAVLGLSPADVEALRAGQLDMGVTDCTDPFASPFGRPGQLCPVAPLRCLECRNAFVLPSNLPQLLLFADHLDKLALRLSPQHFHALWGQSRTNLIDVLKSRTPAEIAQARRQIAEDGITLHLPLASTVEFDA</sequence>
<reference evidence="2" key="1">
    <citation type="submission" date="2016-12" db="EMBL/GenBank/DDBJ databases">
        <authorList>
            <person name="Varghese N."/>
            <person name="Submissions S."/>
        </authorList>
    </citation>
    <scope>NUCLEOTIDE SEQUENCE [LARGE SCALE GENOMIC DNA]</scope>
    <source>
        <strain evidence="2">DSM 45599</strain>
    </source>
</reference>
<dbReference type="AlphaFoldDB" id="A0A1N5VIU0"/>